<evidence type="ECO:0000256" key="1">
    <source>
        <dbReference type="SAM" id="MobiDB-lite"/>
    </source>
</evidence>
<keyword evidence="3" id="KW-1185">Reference proteome</keyword>
<protein>
    <submittedName>
        <fullName evidence="2">Uncharacterized protein</fullName>
    </submittedName>
</protein>
<feature type="compositionally biased region" description="Low complexity" evidence="1">
    <location>
        <begin position="51"/>
        <end position="60"/>
    </location>
</feature>
<comment type="caution">
    <text evidence="2">The sequence shown here is derived from an EMBL/GenBank/DDBJ whole genome shotgun (WGS) entry which is preliminary data.</text>
</comment>
<evidence type="ECO:0000313" key="2">
    <source>
        <dbReference type="EMBL" id="MED6221319.1"/>
    </source>
</evidence>
<accession>A0ABU6ZH99</accession>
<feature type="region of interest" description="Disordered" evidence="1">
    <location>
        <begin position="39"/>
        <end position="95"/>
    </location>
</feature>
<evidence type="ECO:0000313" key="3">
    <source>
        <dbReference type="Proteomes" id="UP001341840"/>
    </source>
</evidence>
<sequence length="134" mass="14986">MAVPLVQMQWVGETPRSRIPEYQEYQARRGFWVRGRGRGRFSGRSRGRGCGRSNAGGNRSQQAQAGSFEIQGKEKEVVSDSKNDIEPMKEDQGDDLYDDEFVEEDDMAGVVSILPADFANNSEAQLDGDFYDPS</sequence>
<organism evidence="2 3">
    <name type="scientific">Stylosanthes scabra</name>
    <dbReference type="NCBI Taxonomy" id="79078"/>
    <lineage>
        <taxon>Eukaryota</taxon>
        <taxon>Viridiplantae</taxon>
        <taxon>Streptophyta</taxon>
        <taxon>Embryophyta</taxon>
        <taxon>Tracheophyta</taxon>
        <taxon>Spermatophyta</taxon>
        <taxon>Magnoliopsida</taxon>
        <taxon>eudicotyledons</taxon>
        <taxon>Gunneridae</taxon>
        <taxon>Pentapetalae</taxon>
        <taxon>rosids</taxon>
        <taxon>fabids</taxon>
        <taxon>Fabales</taxon>
        <taxon>Fabaceae</taxon>
        <taxon>Papilionoideae</taxon>
        <taxon>50 kb inversion clade</taxon>
        <taxon>dalbergioids sensu lato</taxon>
        <taxon>Dalbergieae</taxon>
        <taxon>Pterocarpus clade</taxon>
        <taxon>Stylosanthes</taxon>
    </lineage>
</organism>
<dbReference type="EMBL" id="JASCZI010272254">
    <property type="protein sequence ID" value="MED6221319.1"/>
    <property type="molecule type" value="Genomic_DNA"/>
</dbReference>
<name>A0ABU6ZH99_9FABA</name>
<proteinExistence type="predicted"/>
<dbReference type="Proteomes" id="UP001341840">
    <property type="component" value="Unassembled WGS sequence"/>
</dbReference>
<reference evidence="2 3" key="1">
    <citation type="journal article" date="2023" name="Plants (Basel)">
        <title>Bridging the Gap: Combining Genomics and Transcriptomics Approaches to Understand Stylosanthes scabra, an Orphan Legume from the Brazilian Caatinga.</title>
        <authorList>
            <person name="Ferreira-Neto J.R.C."/>
            <person name="da Silva M.D."/>
            <person name="Binneck E."/>
            <person name="de Melo N.F."/>
            <person name="da Silva R.H."/>
            <person name="de Melo A.L.T.M."/>
            <person name="Pandolfi V."/>
            <person name="Bustamante F.O."/>
            <person name="Brasileiro-Vidal A.C."/>
            <person name="Benko-Iseppon A.M."/>
        </authorList>
    </citation>
    <scope>NUCLEOTIDE SEQUENCE [LARGE SCALE GENOMIC DNA]</scope>
    <source>
        <tissue evidence="2">Leaves</tissue>
    </source>
</reference>
<feature type="compositionally biased region" description="Basic and acidic residues" evidence="1">
    <location>
        <begin position="71"/>
        <end position="91"/>
    </location>
</feature>
<feature type="compositionally biased region" description="Basic residues" evidence="1">
    <location>
        <begin position="39"/>
        <end position="49"/>
    </location>
</feature>
<gene>
    <name evidence="2" type="ORF">PIB30_053261</name>
</gene>